<keyword evidence="2" id="KW-1185">Reference proteome</keyword>
<comment type="caution">
    <text evidence="1">The sequence shown here is derived from an EMBL/GenBank/DDBJ whole genome shotgun (WGS) entry which is preliminary data.</text>
</comment>
<evidence type="ECO:0000313" key="1">
    <source>
        <dbReference type="EMBL" id="PWK99159.1"/>
    </source>
</evidence>
<reference evidence="1 2" key="1">
    <citation type="submission" date="2018-05" db="EMBL/GenBank/DDBJ databases">
        <title>Animal gut microbial communities from fecal samples from Wisconsin, USA.</title>
        <authorList>
            <person name="Neumann A."/>
        </authorList>
    </citation>
    <scope>NUCLEOTIDE SEQUENCE [LARGE SCALE GENOMIC DNA]</scope>
    <source>
        <strain evidence="1 2">UWS4</strain>
    </source>
</reference>
<organism evidence="1 2">
    <name type="scientific">Hallerella porci</name>
    <dbReference type="NCBI Taxonomy" id="1945871"/>
    <lineage>
        <taxon>Bacteria</taxon>
        <taxon>Pseudomonadati</taxon>
        <taxon>Fibrobacterota</taxon>
        <taxon>Fibrobacteria</taxon>
        <taxon>Fibrobacterales</taxon>
        <taxon>Fibrobacteraceae</taxon>
        <taxon>Hallerella</taxon>
    </lineage>
</organism>
<dbReference type="Proteomes" id="UP000245523">
    <property type="component" value="Unassembled WGS sequence"/>
</dbReference>
<proteinExistence type="predicted"/>
<gene>
    <name evidence="1" type="ORF">B0H50_1136</name>
</gene>
<evidence type="ECO:0000313" key="2">
    <source>
        <dbReference type="Proteomes" id="UP000245523"/>
    </source>
</evidence>
<protein>
    <submittedName>
        <fullName evidence="1">Uncharacterized protein</fullName>
    </submittedName>
</protein>
<dbReference type="EMBL" id="QGHD01000013">
    <property type="protein sequence ID" value="PWK99159.1"/>
    <property type="molecule type" value="Genomic_DNA"/>
</dbReference>
<dbReference type="RefSeq" id="WP_109587493.1">
    <property type="nucleotide sequence ID" value="NZ_QGHD01000013.1"/>
</dbReference>
<name>A0ABX5LP55_9BACT</name>
<accession>A0ABX5LP55</accession>
<sequence length="245" mass="28219">MILKTGNYKIEKKEPVSVKAYTKLNGLKVTIGPVKKVKERSYYLLTDEGHEYIYIAQSTQKSDAEMFEFLSEIGKDAGLVEYDEFYNSFYTIADDSEDLFLGFTCEKLDWRYAESKGNQLWARKMVGYWNANLYFYSNSYGAWGYGLFDLLTNRNMKNIYGNLYGAYKEKENARVIYGVKGRAVYSLWGLSEINLGIGRFVVALNPISGRFSERNLITRAEKLQLLNRGGYAKKIKKNPEKNEGN</sequence>